<sequence length="188" mass="21307">MCQINHDEEEKDSNRTSSGTERSGFQDEKKMMMANAVGRKEGKARVRQYVRSKIPRLRWTPDLHLSFVHAVERLGGQEKATPKLVLQLMNVGGLSIGHVKSHLQMYRSKKLDKAGQLGAVFCVTVLNLWDNKRQERKKTLMHMDNNCQEKGERAHGAGMTILKRRHNDAAGTTFIERGTRAREGSGTH</sequence>
<feature type="compositionally biased region" description="Basic and acidic residues" evidence="5">
    <location>
        <begin position="177"/>
        <end position="188"/>
    </location>
</feature>
<comment type="subcellular location">
    <subcellularLocation>
        <location evidence="1">Nucleus</location>
    </subcellularLocation>
</comment>
<feature type="region of interest" description="Disordered" evidence="5">
    <location>
        <begin position="169"/>
        <end position="188"/>
    </location>
</feature>
<dbReference type="Pfam" id="PF00249">
    <property type="entry name" value="Myb_DNA-binding"/>
    <property type="match status" value="1"/>
</dbReference>
<evidence type="ECO:0000256" key="3">
    <source>
        <dbReference type="ARBA" id="ARBA00023163"/>
    </source>
</evidence>
<dbReference type="FunFam" id="1.10.10.60:FF:000002">
    <property type="entry name" value="Myb family transcription factor"/>
    <property type="match status" value="1"/>
</dbReference>
<evidence type="ECO:0000313" key="7">
    <source>
        <dbReference type="EMBL" id="GMN43540.1"/>
    </source>
</evidence>
<feature type="region of interest" description="Disordered" evidence="5">
    <location>
        <begin position="1"/>
        <end position="30"/>
    </location>
</feature>
<reference evidence="7" key="1">
    <citation type="submission" date="2023-07" db="EMBL/GenBank/DDBJ databases">
        <title>draft genome sequence of fig (Ficus carica).</title>
        <authorList>
            <person name="Takahashi T."/>
            <person name="Nishimura K."/>
        </authorList>
    </citation>
    <scope>NUCLEOTIDE SEQUENCE</scope>
</reference>
<protein>
    <recommendedName>
        <fullName evidence="6">HTH myb-type domain-containing protein</fullName>
    </recommendedName>
</protein>
<accession>A0AA88D3Z4</accession>
<dbReference type="SUPFAM" id="SSF46689">
    <property type="entry name" value="Homeodomain-like"/>
    <property type="match status" value="1"/>
</dbReference>
<keyword evidence="2" id="KW-0805">Transcription regulation</keyword>
<dbReference type="InterPro" id="IPR017930">
    <property type="entry name" value="Myb_dom"/>
</dbReference>
<keyword evidence="8" id="KW-1185">Reference proteome</keyword>
<dbReference type="GO" id="GO:0005634">
    <property type="term" value="C:nucleus"/>
    <property type="evidence" value="ECO:0007669"/>
    <property type="project" value="UniProtKB-SubCell"/>
</dbReference>
<dbReference type="InterPro" id="IPR009057">
    <property type="entry name" value="Homeodomain-like_sf"/>
</dbReference>
<dbReference type="PROSITE" id="PS51294">
    <property type="entry name" value="HTH_MYB"/>
    <property type="match status" value="1"/>
</dbReference>
<name>A0AA88D3Z4_FICCA</name>
<dbReference type="AlphaFoldDB" id="A0AA88D3Z4"/>
<keyword evidence="4" id="KW-0539">Nucleus</keyword>
<dbReference type="PANTHER" id="PTHR31314">
    <property type="entry name" value="MYB FAMILY TRANSCRIPTION FACTOR PHL7-LIKE"/>
    <property type="match status" value="1"/>
</dbReference>
<dbReference type="Gene3D" id="1.10.10.60">
    <property type="entry name" value="Homeodomain-like"/>
    <property type="match status" value="1"/>
</dbReference>
<dbReference type="Proteomes" id="UP001187192">
    <property type="component" value="Unassembled WGS sequence"/>
</dbReference>
<dbReference type="GO" id="GO:0003700">
    <property type="term" value="F:DNA-binding transcription factor activity"/>
    <property type="evidence" value="ECO:0007669"/>
    <property type="project" value="InterPro"/>
</dbReference>
<dbReference type="InterPro" id="IPR001005">
    <property type="entry name" value="SANT/Myb"/>
</dbReference>
<evidence type="ECO:0000256" key="1">
    <source>
        <dbReference type="ARBA" id="ARBA00004123"/>
    </source>
</evidence>
<comment type="caution">
    <text evidence="7">The sequence shown here is derived from an EMBL/GenBank/DDBJ whole genome shotgun (WGS) entry which is preliminary data.</text>
</comment>
<feature type="compositionally biased region" description="Basic and acidic residues" evidence="5">
    <location>
        <begin position="1"/>
        <end position="14"/>
    </location>
</feature>
<feature type="domain" description="HTH myb-type" evidence="6">
    <location>
        <begin position="51"/>
        <end position="111"/>
    </location>
</feature>
<dbReference type="InterPro" id="IPR046955">
    <property type="entry name" value="PHR1-like"/>
</dbReference>
<dbReference type="NCBIfam" id="TIGR01557">
    <property type="entry name" value="myb_SHAQKYF"/>
    <property type="match status" value="1"/>
</dbReference>
<evidence type="ECO:0000256" key="4">
    <source>
        <dbReference type="ARBA" id="ARBA00023242"/>
    </source>
</evidence>
<evidence type="ECO:0000256" key="5">
    <source>
        <dbReference type="SAM" id="MobiDB-lite"/>
    </source>
</evidence>
<evidence type="ECO:0000256" key="2">
    <source>
        <dbReference type="ARBA" id="ARBA00023015"/>
    </source>
</evidence>
<dbReference type="GO" id="GO:0003677">
    <property type="term" value="F:DNA binding"/>
    <property type="evidence" value="ECO:0007669"/>
    <property type="project" value="InterPro"/>
</dbReference>
<evidence type="ECO:0000313" key="8">
    <source>
        <dbReference type="Proteomes" id="UP001187192"/>
    </source>
</evidence>
<proteinExistence type="predicted"/>
<dbReference type="EMBL" id="BTGU01000016">
    <property type="protein sequence ID" value="GMN43540.1"/>
    <property type="molecule type" value="Genomic_DNA"/>
</dbReference>
<gene>
    <name evidence="7" type="ORF">TIFTF001_012736</name>
</gene>
<dbReference type="InterPro" id="IPR006447">
    <property type="entry name" value="Myb_dom_plants"/>
</dbReference>
<dbReference type="PANTHER" id="PTHR31314:SF128">
    <property type="entry name" value="OS11G0106100 PROTEIN"/>
    <property type="match status" value="1"/>
</dbReference>
<keyword evidence="3" id="KW-0804">Transcription</keyword>
<evidence type="ECO:0000259" key="6">
    <source>
        <dbReference type="PROSITE" id="PS51294"/>
    </source>
</evidence>
<organism evidence="7 8">
    <name type="scientific">Ficus carica</name>
    <name type="common">Common fig</name>
    <dbReference type="NCBI Taxonomy" id="3494"/>
    <lineage>
        <taxon>Eukaryota</taxon>
        <taxon>Viridiplantae</taxon>
        <taxon>Streptophyta</taxon>
        <taxon>Embryophyta</taxon>
        <taxon>Tracheophyta</taxon>
        <taxon>Spermatophyta</taxon>
        <taxon>Magnoliopsida</taxon>
        <taxon>eudicotyledons</taxon>
        <taxon>Gunneridae</taxon>
        <taxon>Pentapetalae</taxon>
        <taxon>rosids</taxon>
        <taxon>fabids</taxon>
        <taxon>Rosales</taxon>
        <taxon>Moraceae</taxon>
        <taxon>Ficeae</taxon>
        <taxon>Ficus</taxon>
    </lineage>
</organism>